<evidence type="ECO:0000313" key="1">
    <source>
        <dbReference type="EMBL" id="MBB6394228.1"/>
    </source>
</evidence>
<dbReference type="Proteomes" id="UP000546324">
    <property type="component" value="Unassembled WGS sequence"/>
</dbReference>
<organism evidence="1 2">
    <name type="scientific">Actinomadura coerulea</name>
    <dbReference type="NCBI Taxonomy" id="46159"/>
    <lineage>
        <taxon>Bacteria</taxon>
        <taxon>Bacillati</taxon>
        <taxon>Actinomycetota</taxon>
        <taxon>Actinomycetes</taxon>
        <taxon>Streptosporangiales</taxon>
        <taxon>Thermomonosporaceae</taxon>
        <taxon>Actinomadura</taxon>
    </lineage>
</organism>
<gene>
    <name evidence="1" type="ORF">BKA00_001142</name>
</gene>
<proteinExistence type="predicted"/>
<dbReference type="EMBL" id="JACHMQ010000001">
    <property type="protein sequence ID" value="MBB6394228.1"/>
    <property type="molecule type" value="Genomic_DNA"/>
</dbReference>
<protein>
    <submittedName>
        <fullName evidence="1">Uncharacterized protein</fullName>
    </submittedName>
</protein>
<sequence>MQNPPLSALATDDFILALKDDNAGPGITVRVDSEGRPQTATGPSGALPLHVLAESASLADVRADPQVTLRAAAKQILVVLVDQAQRVKHVVSPDHLATALVELGAVRSDTEIPGPHEGRVGPSAVRCASCSRIEHYDDVEPGETACVHCGDVLRPE</sequence>
<evidence type="ECO:0000313" key="2">
    <source>
        <dbReference type="Proteomes" id="UP000546324"/>
    </source>
</evidence>
<reference evidence="1 2" key="1">
    <citation type="submission" date="2020-08" db="EMBL/GenBank/DDBJ databases">
        <title>Sequencing the genomes of 1000 actinobacteria strains.</title>
        <authorList>
            <person name="Klenk H.-P."/>
        </authorList>
    </citation>
    <scope>NUCLEOTIDE SEQUENCE [LARGE SCALE GENOMIC DNA]</scope>
    <source>
        <strain evidence="1 2">DSM 43675</strain>
    </source>
</reference>
<accession>A0A7X0FV19</accession>
<dbReference type="AlphaFoldDB" id="A0A7X0FV19"/>
<name>A0A7X0FV19_9ACTN</name>
<comment type="caution">
    <text evidence="1">The sequence shown here is derived from an EMBL/GenBank/DDBJ whole genome shotgun (WGS) entry which is preliminary data.</text>
</comment>
<keyword evidence="2" id="KW-1185">Reference proteome</keyword>